<dbReference type="GO" id="GO:0000164">
    <property type="term" value="C:protein phosphatase type 1 complex"/>
    <property type="evidence" value="ECO:0007669"/>
    <property type="project" value="TreeGrafter"/>
</dbReference>
<feature type="compositionally biased region" description="Polar residues" evidence="1">
    <location>
        <begin position="150"/>
        <end position="172"/>
    </location>
</feature>
<reference evidence="3" key="1">
    <citation type="submission" date="2025-05" db="UniProtKB">
        <authorList>
            <consortium name="RefSeq"/>
        </authorList>
    </citation>
    <scope>NUCLEOTIDE SEQUENCE [LARGE SCALE GENOMIC DNA]</scope>
    <source>
        <strain evidence="3">14028-0561.14</strain>
    </source>
</reference>
<feature type="region of interest" description="Disordered" evidence="1">
    <location>
        <begin position="197"/>
        <end position="221"/>
    </location>
</feature>
<dbReference type="PANTHER" id="PTHR16489">
    <property type="entry name" value="GH11727P"/>
    <property type="match status" value="1"/>
</dbReference>
<proteinExistence type="predicted"/>
<dbReference type="PANTHER" id="PTHR16489:SF12">
    <property type="entry name" value="GH11727P"/>
    <property type="match status" value="1"/>
</dbReference>
<organism evidence="3 4">
    <name type="scientific">Drosophila kikkawai</name>
    <name type="common">Fruit fly</name>
    <dbReference type="NCBI Taxonomy" id="30033"/>
    <lineage>
        <taxon>Eukaryota</taxon>
        <taxon>Metazoa</taxon>
        <taxon>Ecdysozoa</taxon>
        <taxon>Arthropoda</taxon>
        <taxon>Hexapoda</taxon>
        <taxon>Insecta</taxon>
        <taxon>Pterygota</taxon>
        <taxon>Neoptera</taxon>
        <taxon>Endopterygota</taxon>
        <taxon>Diptera</taxon>
        <taxon>Brachycera</taxon>
        <taxon>Muscomorpha</taxon>
        <taxon>Ephydroidea</taxon>
        <taxon>Drosophilidae</taxon>
        <taxon>Drosophila</taxon>
        <taxon>Sophophora</taxon>
    </lineage>
</organism>
<feature type="compositionally biased region" description="Acidic residues" evidence="1">
    <location>
        <begin position="197"/>
        <end position="220"/>
    </location>
</feature>
<feature type="signal peptide" evidence="2">
    <location>
        <begin position="1"/>
        <end position="23"/>
    </location>
</feature>
<dbReference type="GO" id="GO:0005783">
    <property type="term" value="C:endoplasmic reticulum"/>
    <property type="evidence" value="ECO:0007669"/>
    <property type="project" value="TreeGrafter"/>
</dbReference>
<evidence type="ECO:0000256" key="1">
    <source>
        <dbReference type="SAM" id="MobiDB-lite"/>
    </source>
</evidence>
<feature type="chain" id="PRO_5027684946" evidence="2">
    <location>
        <begin position="24"/>
        <end position="328"/>
    </location>
</feature>
<dbReference type="GO" id="GO:0034976">
    <property type="term" value="P:response to endoplasmic reticulum stress"/>
    <property type="evidence" value="ECO:0007669"/>
    <property type="project" value="TreeGrafter"/>
</dbReference>
<dbReference type="InterPro" id="IPR051254">
    <property type="entry name" value="PPP1R15"/>
</dbReference>
<evidence type="ECO:0000313" key="4">
    <source>
        <dbReference type="RefSeq" id="XP_017018675.1"/>
    </source>
</evidence>
<sequence length="328" mass="37591">MSKFHTLMGALFDPFLFVLRLIANMSSPIYEQYRCSPSHRLTGRPLWKPNKVNKEPEAEPLETHRTVTKEQLLMPPLQPEPLASMMSFQLMAMDVVSQMQTALHQCVAASQSPPGVKMAGLKLDALRRSCYFFIDLHPQSRQGFKESPDEPNSSQVSSDKNNNADVSGGSSTKSACFRRQRSISECSEDSFICFEDDADEEEDKDGEDEDEDDDDDDDDISVQFTTCCEDEDTEQVEEKTCECSSTDSSKSVKKVRFNLKPEVHVMHAWDYAYRAARKSKWEVIARDRSRFQQRIHRIAPFINAVLTPEHRESVYQARFLKEEELTLH</sequence>
<dbReference type="AlphaFoldDB" id="A0A6P4HSY2"/>
<keyword evidence="2" id="KW-0732">Signal</keyword>
<feature type="region of interest" description="Disordered" evidence="1">
    <location>
        <begin position="141"/>
        <end position="172"/>
    </location>
</feature>
<gene>
    <name evidence="4" type="primary">PPP1R15</name>
</gene>
<name>A0A6P4HSY2_DROKI</name>
<keyword evidence="3" id="KW-1185">Reference proteome</keyword>
<evidence type="ECO:0000313" key="3">
    <source>
        <dbReference type="Proteomes" id="UP001652661"/>
    </source>
</evidence>
<dbReference type="OrthoDB" id="5976067at2759"/>
<reference evidence="4" key="2">
    <citation type="submission" date="2025-08" db="UniProtKB">
        <authorList>
            <consortium name="RefSeq"/>
        </authorList>
    </citation>
    <scope>IDENTIFICATION</scope>
    <source>
        <strain evidence="4">14028-0561.14</strain>
        <tissue evidence="4">Whole fly</tissue>
    </source>
</reference>
<evidence type="ECO:0000256" key="2">
    <source>
        <dbReference type="SAM" id="SignalP"/>
    </source>
</evidence>
<dbReference type="GO" id="GO:0019888">
    <property type="term" value="F:protein phosphatase regulator activity"/>
    <property type="evidence" value="ECO:0007669"/>
    <property type="project" value="TreeGrafter"/>
</dbReference>
<dbReference type="OMA" id="CYFFIDL"/>
<dbReference type="Proteomes" id="UP001652661">
    <property type="component" value="Chromosome 2R"/>
</dbReference>
<dbReference type="RefSeq" id="XP_017018675.1">
    <property type="nucleotide sequence ID" value="XM_017163186.3"/>
</dbReference>
<accession>A0A6P4HSY2</accession>
<protein>
    <submittedName>
        <fullName evidence="4">Uncharacterized protein PPP1R15</fullName>
    </submittedName>
</protein>